<dbReference type="AlphaFoldDB" id="A0A2K8YTK7"/>
<accession>A0A2K8YTK7</accession>
<name>A0A2K8YTK7_9BACT</name>
<sequence>MNSLKNTSALKLSEAQSLSEESYMALIALQETITLSTAATASTVQQVIGFHGKPTVLKLVCAILKLFNDGLNTSLRMDARQLFEYALVWCGEFENETLKDLILCLKRVKAGRYGPIFNRIDGTVVSDFFQKYLAEKAQWGEDQNRQYKSDMIQAGNNLLGSLGQEKVKEIKLFIQRAKLQRTPDISTPVSSDKQFSAYLLEHAEDIEFEILDDLEKRAKAQNIPDVLAIVEAEKARRNQFSD</sequence>
<gene>
    <name evidence="1" type="ORF">CWM47_03545</name>
</gene>
<proteinExistence type="predicted"/>
<dbReference type="EMBL" id="CP025096">
    <property type="protein sequence ID" value="AUD00972.1"/>
    <property type="molecule type" value="Genomic_DNA"/>
</dbReference>
<evidence type="ECO:0000313" key="1">
    <source>
        <dbReference type="EMBL" id="AUD00972.1"/>
    </source>
</evidence>
<dbReference type="KEGG" id="spir:CWM47_03545"/>
<reference evidence="1 2" key="1">
    <citation type="submission" date="2017-11" db="EMBL/GenBank/DDBJ databases">
        <title>Taxonomic description and genome sequences of Spirosoma HA7 sp. nov., isolated from pollen microhabitat of Corylus avellana.</title>
        <authorList>
            <person name="Ambika Manirajan B."/>
            <person name="Suarez C."/>
            <person name="Ratering S."/>
            <person name="Geissler-Plaum R."/>
            <person name="Cardinale M."/>
            <person name="Sylvia S."/>
        </authorList>
    </citation>
    <scope>NUCLEOTIDE SEQUENCE [LARGE SCALE GENOMIC DNA]</scope>
    <source>
        <strain evidence="1 2">HA7</strain>
    </source>
</reference>
<protein>
    <submittedName>
        <fullName evidence="1">Uncharacterized protein</fullName>
    </submittedName>
</protein>
<evidence type="ECO:0000313" key="2">
    <source>
        <dbReference type="Proteomes" id="UP000232883"/>
    </source>
</evidence>
<keyword evidence="2" id="KW-1185">Reference proteome</keyword>
<dbReference type="Proteomes" id="UP000232883">
    <property type="component" value="Chromosome"/>
</dbReference>
<dbReference type="RefSeq" id="WP_100986395.1">
    <property type="nucleotide sequence ID" value="NZ_CP025096.1"/>
</dbReference>
<organism evidence="1 2">
    <name type="scientific">Spirosoma pollinicola</name>
    <dbReference type="NCBI Taxonomy" id="2057025"/>
    <lineage>
        <taxon>Bacteria</taxon>
        <taxon>Pseudomonadati</taxon>
        <taxon>Bacteroidota</taxon>
        <taxon>Cytophagia</taxon>
        <taxon>Cytophagales</taxon>
        <taxon>Cytophagaceae</taxon>
        <taxon>Spirosoma</taxon>
    </lineage>
</organism>